<protein>
    <submittedName>
        <fullName evidence="2">Uncharacterized protein</fullName>
    </submittedName>
</protein>
<keyword evidence="3" id="KW-1185">Reference proteome</keyword>
<comment type="caution">
    <text evidence="2">The sequence shown here is derived from an EMBL/GenBank/DDBJ whole genome shotgun (WGS) entry which is preliminary data.</text>
</comment>
<accession>A0A8J8G9J4</accession>
<reference evidence="2" key="1">
    <citation type="submission" date="2020-05" db="EMBL/GenBank/DDBJ databases">
        <title>Genomic Encyclopedia of Type Strains, Phase IV (KMG-V): Genome sequencing to study the core and pangenomes of soil and plant-associated prokaryotes.</title>
        <authorList>
            <person name="Whitman W."/>
        </authorList>
    </citation>
    <scope>NUCLEOTIDE SEQUENCE</scope>
    <source>
        <strain evidence="2">16F</strain>
    </source>
</reference>
<evidence type="ECO:0000313" key="3">
    <source>
        <dbReference type="Proteomes" id="UP000610746"/>
    </source>
</evidence>
<evidence type="ECO:0000256" key="1">
    <source>
        <dbReference type="SAM" id="Phobius"/>
    </source>
</evidence>
<dbReference type="EMBL" id="JABSNO010000020">
    <property type="protein sequence ID" value="NRS93396.1"/>
    <property type="molecule type" value="Genomic_DNA"/>
</dbReference>
<feature type="transmembrane region" description="Helical" evidence="1">
    <location>
        <begin position="12"/>
        <end position="31"/>
    </location>
</feature>
<keyword evidence="1" id="KW-1133">Transmembrane helix</keyword>
<keyword evidence="1" id="KW-0472">Membrane</keyword>
<name>A0A8J8G9J4_9FLAO</name>
<sequence>MKNKWVKYTVYTLGSIIVLLVFANIGLNFWLQNNLPDYIKKNTDYNITYRDIDVDLFTGNIATTGIAIHNKNEKNDSILRLKGTVGSFEISRFGIFDAVFNNEISASRLILIKPNLNIILPNPSKFRKKKKEASIPFDDVEITDGNLAVFKHNNNRIFSANNLSVNIKNIELADKNSNQLLPITFDKQNINAKNLFFRQGNLQIIKAEKIKTENKLLNINNLEIIPLLSYDQFAKFQPKKGSFAKGKIGQIKLEDFILKKESIELKTFQIANADIQLFTIKRNSTKEKKPLNFGFNIENLDLKNSKIQVFNSATNRVFSGRNMNLKISEFELNDETLKIQIPVKYENFAFSGNEIETISGQQKAIFSQVNINPKSILLDQIILQTLGNGKIETNMNGSIKKVAININDWKFDDDNLDLNIKNILIDGANGNLNIVKNIKKNNPISGIEFPLLLEKMELKNSNLSINSNNINVFSGKNLEVLVNNISLTEKSSKSKIPIEYKDFKITGNSLIFNTKDQNIEAQSAFILPNSIKLTNINLKNNGNYSSTTAMVGSIKNIDVKIKEWNFDNDILKLDVENVLINGLNGKLNLAKNKTKTAKSNNGNPPNILLRKISLKNSAFKLDSDNKPLSFKNLNVEVRNFTMNEQTAKNKTPFKMGSYSLAATNFNYTLSEFYNAKIATININDSKINLTNLLLKPTVSRAEFVRRQPVEKDLYNLNIKQLSANGKWDFFSNQLSIYVNNLNIDNMDANIFRSKIPTDDPKIKPLYGSMLSSLKFPLFVEDLNIKNSRLVYEEDTKKSDGPGKLVFGKFNLNAKNINSGKFAGKPTNVPIVINTMLMDSAPLTVNWEFDTARKDDYFTVTGFTGLMPAPDLNLFTEPYLKVRATGEIQKLAFAYTGNVKTISGTFKMINKDLKVQMLQDDGDKKVVLSAIANLFVKNDSGPNPAAILIENVERDNTKSFFNFLYKGIEAGLKKSLVGLGSKAQKVDTTEEFPDNEEEIKALQKVEQAAKETPKRKTIFKRIFKKK</sequence>
<dbReference type="AlphaFoldDB" id="A0A8J8G9J4"/>
<organism evidence="2 3">
    <name type="scientific">Frigoriflavimonas asaccharolytica</name>
    <dbReference type="NCBI Taxonomy" id="2735899"/>
    <lineage>
        <taxon>Bacteria</taxon>
        <taxon>Pseudomonadati</taxon>
        <taxon>Bacteroidota</taxon>
        <taxon>Flavobacteriia</taxon>
        <taxon>Flavobacteriales</taxon>
        <taxon>Weeksellaceae</taxon>
        <taxon>Frigoriflavimonas</taxon>
    </lineage>
</organism>
<dbReference type="Proteomes" id="UP000610746">
    <property type="component" value="Unassembled WGS sequence"/>
</dbReference>
<dbReference type="RefSeq" id="WP_173779960.1">
    <property type="nucleotide sequence ID" value="NZ_JABSNO010000020.1"/>
</dbReference>
<proteinExistence type="predicted"/>
<keyword evidence="1" id="KW-0812">Transmembrane</keyword>
<gene>
    <name evidence="2" type="ORF">HNQ03_002485</name>
</gene>
<evidence type="ECO:0000313" key="2">
    <source>
        <dbReference type="EMBL" id="NRS93396.1"/>
    </source>
</evidence>